<evidence type="ECO:0000256" key="3">
    <source>
        <dbReference type="ARBA" id="ARBA00023163"/>
    </source>
</evidence>
<feature type="region of interest" description="Disordered" evidence="4">
    <location>
        <begin position="148"/>
        <end position="169"/>
    </location>
</feature>
<keyword evidence="2" id="KW-0238">DNA-binding</keyword>
<comment type="caution">
    <text evidence="6">The sequence shown here is derived from an EMBL/GenBank/DDBJ whole genome shotgun (WGS) entry which is preliminary data.</text>
</comment>
<dbReference type="InterPro" id="IPR036388">
    <property type="entry name" value="WH-like_DNA-bd_sf"/>
</dbReference>
<evidence type="ECO:0000256" key="4">
    <source>
        <dbReference type="SAM" id="MobiDB-lite"/>
    </source>
</evidence>
<proteinExistence type="predicted"/>
<dbReference type="PRINTS" id="PR00598">
    <property type="entry name" value="HTHMARR"/>
</dbReference>
<reference evidence="6 7" key="1">
    <citation type="submission" date="2022-06" db="EMBL/GenBank/DDBJ databases">
        <title>Draft genome sequence of type strain Streptomyces rubrisoli DSM 42083.</title>
        <authorList>
            <person name="Duangmal K."/>
            <person name="Klaysubun C."/>
        </authorList>
    </citation>
    <scope>NUCLEOTIDE SEQUENCE [LARGE SCALE GENOMIC DNA]</scope>
    <source>
        <strain evidence="6 7">DSM 42083</strain>
    </source>
</reference>
<evidence type="ECO:0000256" key="2">
    <source>
        <dbReference type="ARBA" id="ARBA00023125"/>
    </source>
</evidence>
<sequence>MVTRTRCAELVQQLSALTAVSRGLGRALPPDCPAASVAVLRMLSRHGEMRISRLTELLDVDMSVTSRHVAHLAARGWLDRHPDPQDKRSRLLRLTPLGERVLRDASDRIAEELSDFLRDWTDDEVTQLTVLLARLRASFDDCRPGHRTTAVHTQNFPGPAPQVAGTSKG</sequence>
<organism evidence="6 7">
    <name type="scientific">Streptantibioticus rubrisoli</name>
    <dbReference type="NCBI Taxonomy" id="1387313"/>
    <lineage>
        <taxon>Bacteria</taxon>
        <taxon>Bacillati</taxon>
        <taxon>Actinomycetota</taxon>
        <taxon>Actinomycetes</taxon>
        <taxon>Kitasatosporales</taxon>
        <taxon>Streptomycetaceae</taxon>
        <taxon>Streptantibioticus</taxon>
    </lineage>
</organism>
<dbReference type="Proteomes" id="UP001206206">
    <property type="component" value="Unassembled WGS sequence"/>
</dbReference>
<dbReference type="InterPro" id="IPR039422">
    <property type="entry name" value="MarR/SlyA-like"/>
</dbReference>
<dbReference type="PROSITE" id="PS50995">
    <property type="entry name" value="HTH_MARR_2"/>
    <property type="match status" value="1"/>
</dbReference>
<evidence type="ECO:0000259" key="5">
    <source>
        <dbReference type="PROSITE" id="PS50995"/>
    </source>
</evidence>
<evidence type="ECO:0000313" key="7">
    <source>
        <dbReference type="Proteomes" id="UP001206206"/>
    </source>
</evidence>
<keyword evidence="7" id="KW-1185">Reference proteome</keyword>
<keyword evidence="1" id="KW-0805">Transcription regulation</keyword>
<keyword evidence="3" id="KW-0804">Transcription</keyword>
<dbReference type="InterPro" id="IPR023187">
    <property type="entry name" value="Tscrpt_reg_MarR-type_CS"/>
</dbReference>
<dbReference type="InterPro" id="IPR036390">
    <property type="entry name" value="WH_DNA-bd_sf"/>
</dbReference>
<dbReference type="SMART" id="SM00347">
    <property type="entry name" value="HTH_MARR"/>
    <property type="match status" value="1"/>
</dbReference>
<dbReference type="InterPro" id="IPR000835">
    <property type="entry name" value="HTH_MarR-typ"/>
</dbReference>
<protein>
    <submittedName>
        <fullName evidence="6">MarR family transcriptional regulator</fullName>
    </submittedName>
</protein>
<dbReference type="SUPFAM" id="SSF46785">
    <property type="entry name" value="Winged helix' DNA-binding domain"/>
    <property type="match status" value="1"/>
</dbReference>
<evidence type="ECO:0000256" key="1">
    <source>
        <dbReference type="ARBA" id="ARBA00023015"/>
    </source>
</evidence>
<feature type="domain" description="HTH marR-type" evidence="5">
    <location>
        <begin position="7"/>
        <end position="137"/>
    </location>
</feature>
<evidence type="ECO:0000313" key="6">
    <source>
        <dbReference type="EMBL" id="MCQ4043039.1"/>
    </source>
</evidence>
<dbReference type="Gene3D" id="1.10.10.10">
    <property type="entry name" value="Winged helix-like DNA-binding domain superfamily/Winged helix DNA-binding domain"/>
    <property type="match status" value="1"/>
</dbReference>
<dbReference type="Pfam" id="PF01047">
    <property type="entry name" value="MarR"/>
    <property type="match status" value="1"/>
</dbReference>
<dbReference type="PROSITE" id="PS01117">
    <property type="entry name" value="HTH_MARR_1"/>
    <property type="match status" value="1"/>
</dbReference>
<dbReference type="RefSeq" id="WP_255927775.1">
    <property type="nucleotide sequence ID" value="NZ_JANFNH010000011.1"/>
</dbReference>
<dbReference type="EMBL" id="JANFNH010000011">
    <property type="protein sequence ID" value="MCQ4043039.1"/>
    <property type="molecule type" value="Genomic_DNA"/>
</dbReference>
<dbReference type="PANTHER" id="PTHR33164">
    <property type="entry name" value="TRANSCRIPTIONAL REGULATOR, MARR FAMILY"/>
    <property type="match status" value="1"/>
</dbReference>
<accession>A0ABT1PCD5</accession>
<dbReference type="PANTHER" id="PTHR33164:SF57">
    <property type="entry name" value="MARR-FAMILY TRANSCRIPTIONAL REGULATOR"/>
    <property type="match status" value="1"/>
</dbReference>
<gene>
    <name evidence="6" type="ORF">NON19_13600</name>
</gene>
<name>A0ABT1PCD5_9ACTN</name>